<dbReference type="CDD" id="cd02440">
    <property type="entry name" value="AdoMet_MTases"/>
    <property type="match status" value="1"/>
</dbReference>
<evidence type="ECO:0000313" key="1">
    <source>
        <dbReference type="EMBL" id="OHA55210.1"/>
    </source>
</evidence>
<dbReference type="InterPro" id="IPR029063">
    <property type="entry name" value="SAM-dependent_MTases_sf"/>
</dbReference>
<gene>
    <name evidence="1" type="ORF">A2388_02945</name>
</gene>
<dbReference type="PANTHER" id="PTHR43861">
    <property type="entry name" value="TRANS-ACONITATE 2-METHYLTRANSFERASE-RELATED"/>
    <property type="match status" value="1"/>
</dbReference>
<dbReference type="Proteomes" id="UP000177575">
    <property type="component" value="Unassembled WGS sequence"/>
</dbReference>
<name>A0A1G2Q3Q5_9BACT</name>
<dbReference type="Pfam" id="PF13489">
    <property type="entry name" value="Methyltransf_23"/>
    <property type="match status" value="1"/>
</dbReference>
<dbReference type="EMBL" id="MHTC01000022">
    <property type="protein sequence ID" value="OHA55210.1"/>
    <property type="molecule type" value="Genomic_DNA"/>
</dbReference>
<organism evidence="1 2">
    <name type="scientific">Candidatus Veblenbacteria bacterium RIFOXYB1_FULL_43_13</name>
    <dbReference type="NCBI Taxonomy" id="1802426"/>
    <lineage>
        <taxon>Bacteria</taxon>
        <taxon>Candidatus Vebleniibacteriota</taxon>
    </lineage>
</organism>
<accession>A0A1G2Q3Q5</accession>
<sequence>MKLDEHFRIFKTEKYRERSAIKRFLLKRFLKKINRLFVSCQPHRVLEIGCGEGFVLGFLSTLHPEVKYLGIDIDSQQLKLLKEHFPTIITSQEDIINTDPAGRNFDLVLAIEVLEHINDYQKALNNISQFSNKYILISVPWEPAFRLSNLLRGKNIKRWGNDIEHVNNWSKKKITKIVSDYFNIIRAEISFPWTVILAQKK</sequence>
<dbReference type="AlphaFoldDB" id="A0A1G2Q3Q5"/>
<evidence type="ECO:0008006" key="3">
    <source>
        <dbReference type="Google" id="ProtNLM"/>
    </source>
</evidence>
<evidence type="ECO:0000313" key="2">
    <source>
        <dbReference type="Proteomes" id="UP000177575"/>
    </source>
</evidence>
<protein>
    <recommendedName>
        <fullName evidence="3">Methyltransferase type 12 domain-containing protein</fullName>
    </recommendedName>
</protein>
<dbReference type="Gene3D" id="3.40.50.150">
    <property type="entry name" value="Vaccinia Virus protein VP39"/>
    <property type="match status" value="1"/>
</dbReference>
<reference evidence="1 2" key="1">
    <citation type="journal article" date="2016" name="Nat. Commun.">
        <title>Thousands of microbial genomes shed light on interconnected biogeochemical processes in an aquifer system.</title>
        <authorList>
            <person name="Anantharaman K."/>
            <person name="Brown C.T."/>
            <person name="Hug L.A."/>
            <person name="Sharon I."/>
            <person name="Castelle C.J."/>
            <person name="Probst A.J."/>
            <person name="Thomas B.C."/>
            <person name="Singh A."/>
            <person name="Wilkins M.J."/>
            <person name="Karaoz U."/>
            <person name="Brodie E.L."/>
            <person name="Williams K.H."/>
            <person name="Hubbard S.S."/>
            <person name="Banfield J.F."/>
        </authorList>
    </citation>
    <scope>NUCLEOTIDE SEQUENCE [LARGE SCALE GENOMIC DNA]</scope>
</reference>
<dbReference type="SUPFAM" id="SSF53335">
    <property type="entry name" value="S-adenosyl-L-methionine-dependent methyltransferases"/>
    <property type="match status" value="1"/>
</dbReference>
<proteinExistence type="predicted"/>
<comment type="caution">
    <text evidence="1">The sequence shown here is derived from an EMBL/GenBank/DDBJ whole genome shotgun (WGS) entry which is preliminary data.</text>
</comment>